<dbReference type="InterPro" id="IPR002401">
    <property type="entry name" value="Cyt_P450_E_grp-I"/>
</dbReference>
<dbReference type="InterPro" id="IPR017972">
    <property type="entry name" value="Cyt_P450_CS"/>
</dbReference>
<sequence length="610" mass="69045">MKGRVDENCINELKYLKLVVKETLRLHPPVPLLLPRECGQTCEIHGYNIPAKSKVIVNAWAIGRDSNYWTEPERFHPERFIDSSIDYKGNNFEYIPFGAGRRICPGITFASRVMELALAMLLYHFDWKLPSGMICGELDMSEEFGVTVRRKHDLLPIIGNIHNLVGSLPHRRLRDLSEKYGPLMHLKLGEVCTIVVSSAECAKEVLKTHDLIFASRPPILASKIMSYDSMGIAFSPYGDYWRQLRKICALELLSSKRVQSFQPIREEELTKFIKSIASREGSPINLTKEILTTISTIVSRTALGSKYRDHQKFISAVRKATEVAGGFDLGDLYPSAGWLQNISGLKSKIEQYHQQTDQIMQSIVDDHREAKLSAAKGQVEQVEDDLVDVLMKEEFGLSDNGIKAVILDIYGGGSETSSTTITWAMAEIIKDERVMKKVQAEVREVFGKEGQANESDMENLKYLKCVVKETLRLHPPGPLLLPRECGEACEIKGYDIPMKSKIIINAWAIGRDPNHWTEAERFYPERFIESGVDYKGNNFEYIPFGAGRRMCPGLTFGLTTVEFPLALLIYHFDWIVPNGIKNEDLDMTEAFGISVGRKYDLQLIPVTFRP</sequence>
<evidence type="ECO:0000256" key="4">
    <source>
        <dbReference type="ARBA" id="ARBA00022617"/>
    </source>
</evidence>
<dbReference type="SUPFAM" id="SSF48264">
    <property type="entry name" value="Cytochrome P450"/>
    <property type="match status" value="2"/>
</dbReference>
<dbReference type="GO" id="GO:0004497">
    <property type="term" value="F:monooxygenase activity"/>
    <property type="evidence" value="ECO:0007669"/>
    <property type="project" value="UniProtKB-KW"/>
</dbReference>
<keyword evidence="11" id="KW-0472">Membrane</keyword>
<keyword evidence="9 12" id="KW-0408">Iron</keyword>
<evidence type="ECO:0008006" key="16">
    <source>
        <dbReference type="Google" id="ProtNLM"/>
    </source>
</evidence>
<evidence type="ECO:0000256" key="2">
    <source>
        <dbReference type="ARBA" id="ARBA00004167"/>
    </source>
</evidence>
<dbReference type="EMBL" id="CP144691">
    <property type="protein sequence ID" value="WVY93080.1"/>
    <property type="molecule type" value="Genomic_DNA"/>
</dbReference>
<keyword evidence="8 13" id="KW-0560">Oxidoreductase</keyword>
<dbReference type="InterPro" id="IPR036396">
    <property type="entry name" value="Cyt_P450_sf"/>
</dbReference>
<organism evidence="14 15">
    <name type="scientific">Vigna mungo</name>
    <name type="common">Black gram</name>
    <name type="synonym">Phaseolus mungo</name>
    <dbReference type="NCBI Taxonomy" id="3915"/>
    <lineage>
        <taxon>Eukaryota</taxon>
        <taxon>Viridiplantae</taxon>
        <taxon>Streptophyta</taxon>
        <taxon>Embryophyta</taxon>
        <taxon>Tracheophyta</taxon>
        <taxon>Spermatophyta</taxon>
        <taxon>Magnoliopsida</taxon>
        <taxon>eudicotyledons</taxon>
        <taxon>Gunneridae</taxon>
        <taxon>Pentapetalae</taxon>
        <taxon>rosids</taxon>
        <taxon>fabids</taxon>
        <taxon>Fabales</taxon>
        <taxon>Fabaceae</taxon>
        <taxon>Papilionoideae</taxon>
        <taxon>50 kb inversion clade</taxon>
        <taxon>NPAAA clade</taxon>
        <taxon>indigoferoid/millettioid clade</taxon>
        <taxon>Phaseoleae</taxon>
        <taxon>Vigna</taxon>
    </lineage>
</organism>
<dbReference type="InterPro" id="IPR052306">
    <property type="entry name" value="CYP450_71D"/>
</dbReference>
<gene>
    <name evidence="14" type="ORF">V8G54_032168</name>
</gene>
<keyword evidence="6 12" id="KW-0479">Metal-binding</keyword>
<comment type="similarity">
    <text evidence="3 13">Belongs to the cytochrome P450 family.</text>
</comment>
<dbReference type="Gene3D" id="1.10.630.10">
    <property type="entry name" value="Cytochrome P450"/>
    <property type="match status" value="2"/>
</dbReference>
<dbReference type="GO" id="GO:0016020">
    <property type="term" value="C:membrane"/>
    <property type="evidence" value="ECO:0007669"/>
    <property type="project" value="UniProtKB-SubCell"/>
</dbReference>
<evidence type="ECO:0000256" key="7">
    <source>
        <dbReference type="ARBA" id="ARBA00022989"/>
    </source>
</evidence>
<proteinExistence type="inferred from homology"/>
<reference evidence="14 15" key="1">
    <citation type="journal article" date="2023" name="Life. Sci Alliance">
        <title>Evolutionary insights into 3D genome organization and epigenetic landscape of Vigna mungo.</title>
        <authorList>
            <person name="Junaid A."/>
            <person name="Singh B."/>
            <person name="Bhatia S."/>
        </authorList>
    </citation>
    <scope>NUCLEOTIDE SEQUENCE [LARGE SCALE GENOMIC DNA]</scope>
    <source>
        <strain evidence="14">Urdbean</strain>
    </source>
</reference>
<feature type="binding site" description="axial binding residue" evidence="12">
    <location>
        <position position="551"/>
    </location>
    <ligand>
        <name>heme</name>
        <dbReference type="ChEBI" id="CHEBI:30413"/>
    </ligand>
    <ligandPart>
        <name>Fe</name>
        <dbReference type="ChEBI" id="CHEBI:18248"/>
    </ligandPart>
</feature>
<dbReference type="Proteomes" id="UP001374535">
    <property type="component" value="Chromosome 10"/>
</dbReference>
<dbReference type="PROSITE" id="PS00086">
    <property type="entry name" value="CYTOCHROME_P450"/>
    <property type="match status" value="2"/>
</dbReference>
<dbReference type="FunFam" id="1.10.630.10:FF:000008">
    <property type="entry name" value="Cytochrome P450 71D8"/>
    <property type="match status" value="1"/>
</dbReference>
<dbReference type="GO" id="GO:0016705">
    <property type="term" value="F:oxidoreductase activity, acting on paired donors, with incorporation or reduction of molecular oxygen"/>
    <property type="evidence" value="ECO:0007669"/>
    <property type="project" value="InterPro"/>
</dbReference>
<dbReference type="Pfam" id="PF00067">
    <property type="entry name" value="p450"/>
    <property type="match status" value="2"/>
</dbReference>
<comment type="cofactor">
    <cofactor evidence="1 12">
        <name>heme</name>
        <dbReference type="ChEBI" id="CHEBI:30413"/>
    </cofactor>
</comment>
<evidence type="ECO:0000256" key="12">
    <source>
        <dbReference type="PIRSR" id="PIRSR602401-1"/>
    </source>
</evidence>
<evidence type="ECO:0000256" key="5">
    <source>
        <dbReference type="ARBA" id="ARBA00022692"/>
    </source>
</evidence>
<accession>A0AAQ3MLJ5</accession>
<keyword evidence="7" id="KW-1133">Transmembrane helix</keyword>
<evidence type="ECO:0000256" key="3">
    <source>
        <dbReference type="ARBA" id="ARBA00010617"/>
    </source>
</evidence>
<dbReference type="InterPro" id="IPR001128">
    <property type="entry name" value="Cyt_P450"/>
</dbReference>
<dbReference type="CDD" id="cd11072">
    <property type="entry name" value="CYP71-like"/>
    <property type="match status" value="1"/>
</dbReference>
<keyword evidence="4 12" id="KW-0349">Heme</keyword>
<evidence type="ECO:0000313" key="15">
    <source>
        <dbReference type="Proteomes" id="UP001374535"/>
    </source>
</evidence>
<evidence type="ECO:0000256" key="8">
    <source>
        <dbReference type="ARBA" id="ARBA00023002"/>
    </source>
</evidence>
<keyword evidence="10 13" id="KW-0503">Monooxygenase</keyword>
<dbReference type="FunFam" id="1.10.630.10:FF:000126">
    <property type="entry name" value="Predicted protein"/>
    <property type="match status" value="1"/>
</dbReference>
<name>A0AAQ3MLJ5_VIGMU</name>
<comment type="subcellular location">
    <subcellularLocation>
        <location evidence="2">Membrane</location>
        <topology evidence="2">Single-pass membrane protein</topology>
    </subcellularLocation>
</comment>
<dbReference type="PRINTS" id="PR00463">
    <property type="entry name" value="EP450I"/>
</dbReference>
<evidence type="ECO:0000256" key="1">
    <source>
        <dbReference type="ARBA" id="ARBA00001971"/>
    </source>
</evidence>
<dbReference type="GO" id="GO:0020037">
    <property type="term" value="F:heme binding"/>
    <property type="evidence" value="ECO:0007669"/>
    <property type="project" value="InterPro"/>
</dbReference>
<protein>
    <recommendedName>
        <fullName evidence="16">Cytochrome P450</fullName>
    </recommendedName>
</protein>
<dbReference type="PRINTS" id="PR00385">
    <property type="entry name" value="P450"/>
</dbReference>
<evidence type="ECO:0000256" key="11">
    <source>
        <dbReference type="ARBA" id="ARBA00023136"/>
    </source>
</evidence>
<evidence type="ECO:0000256" key="10">
    <source>
        <dbReference type="ARBA" id="ARBA00023033"/>
    </source>
</evidence>
<dbReference type="GO" id="GO:0005506">
    <property type="term" value="F:iron ion binding"/>
    <property type="evidence" value="ECO:0007669"/>
    <property type="project" value="InterPro"/>
</dbReference>
<dbReference type="PANTHER" id="PTHR47953:SF19">
    <property type="entry name" value="OS06G0641600 PROTEIN"/>
    <property type="match status" value="1"/>
</dbReference>
<evidence type="ECO:0000256" key="13">
    <source>
        <dbReference type="RuleBase" id="RU000461"/>
    </source>
</evidence>
<keyword evidence="15" id="KW-1185">Reference proteome</keyword>
<dbReference type="AlphaFoldDB" id="A0AAQ3MLJ5"/>
<keyword evidence="5" id="KW-0812">Transmembrane</keyword>
<evidence type="ECO:0000256" key="6">
    <source>
        <dbReference type="ARBA" id="ARBA00022723"/>
    </source>
</evidence>
<evidence type="ECO:0000313" key="14">
    <source>
        <dbReference type="EMBL" id="WVY93080.1"/>
    </source>
</evidence>
<dbReference type="PANTHER" id="PTHR47953">
    <property type="entry name" value="OS08G0105600 PROTEIN"/>
    <property type="match status" value="1"/>
</dbReference>
<evidence type="ECO:0000256" key="9">
    <source>
        <dbReference type="ARBA" id="ARBA00023004"/>
    </source>
</evidence>